<dbReference type="GO" id="GO:0005856">
    <property type="term" value="C:cytoskeleton"/>
    <property type="evidence" value="ECO:0007669"/>
    <property type="project" value="UniProtKB-SubCell"/>
</dbReference>
<keyword evidence="8" id="KW-0106">Calcium</keyword>
<evidence type="ECO:0000256" key="13">
    <source>
        <dbReference type="ARBA" id="ARBA00023212"/>
    </source>
</evidence>
<evidence type="ECO:0000256" key="6">
    <source>
        <dbReference type="ARBA" id="ARBA00022553"/>
    </source>
</evidence>
<proteinExistence type="inferred from homology"/>
<evidence type="ECO:0000313" key="16">
    <source>
        <dbReference type="Proteomes" id="UP001372834"/>
    </source>
</evidence>
<keyword evidence="9" id="KW-0112">Calmodulin-binding</keyword>
<gene>
    <name evidence="15" type="ORF">RUM43_013490</name>
</gene>
<dbReference type="InterPro" id="IPR015482">
    <property type="entry name" value="Syntrophin"/>
</dbReference>
<organism evidence="15 16">
    <name type="scientific">Polyplax serrata</name>
    <name type="common">Common mouse louse</name>
    <dbReference type="NCBI Taxonomy" id="468196"/>
    <lineage>
        <taxon>Eukaryota</taxon>
        <taxon>Metazoa</taxon>
        <taxon>Ecdysozoa</taxon>
        <taxon>Arthropoda</taxon>
        <taxon>Hexapoda</taxon>
        <taxon>Insecta</taxon>
        <taxon>Pterygota</taxon>
        <taxon>Neoptera</taxon>
        <taxon>Paraneoptera</taxon>
        <taxon>Psocodea</taxon>
        <taxon>Troctomorpha</taxon>
        <taxon>Phthiraptera</taxon>
        <taxon>Anoplura</taxon>
        <taxon>Polyplacidae</taxon>
        <taxon>Polyplax</taxon>
    </lineage>
</organism>
<dbReference type="FunFam" id="2.30.42.10:FF:000052">
    <property type="entry name" value="Syntrophin beta 1"/>
    <property type="match status" value="1"/>
</dbReference>
<dbReference type="GO" id="GO:0005198">
    <property type="term" value="F:structural molecule activity"/>
    <property type="evidence" value="ECO:0007669"/>
    <property type="project" value="InterPro"/>
</dbReference>
<dbReference type="GO" id="GO:0012505">
    <property type="term" value="C:endomembrane system"/>
    <property type="evidence" value="ECO:0007669"/>
    <property type="project" value="UniProtKB-SubCell"/>
</dbReference>
<dbReference type="Gene3D" id="2.30.42.10">
    <property type="match status" value="1"/>
</dbReference>
<dbReference type="CDD" id="cd06801">
    <property type="entry name" value="PDZ_syntrophin-like"/>
    <property type="match status" value="1"/>
</dbReference>
<keyword evidence="13" id="KW-0206">Cytoskeleton</keyword>
<evidence type="ECO:0000256" key="9">
    <source>
        <dbReference type="ARBA" id="ARBA00022860"/>
    </source>
</evidence>
<evidence type="ECO:0000256" key="5">
    <source>
        <dbReference type="ARBA" id="ARBA00022490"/>
    </source>
</evidence>
<keyword evidence="11" id="KW-0472">Membrane</keyword>
<dbReference type="PROSITE" id="PS50106">
    <property type="entry name" value="PDZ"/>
    <property type="match status" value="1"/>
</dbReference>
<evidence type="ECO:0000256" key="12">
    <source>
        <dbReference type="ARBA" id="ARBA00023203"/>
    </source>
</evidence>
<dbReference type="EMBL" id="JAWJWE010000007">
    <property type="protein sequence ID" value="KAK6632720.1"/>
    <property type="molecule type" value="Genomic_DNA"/>
</dbReference>
<feature type="domain" description="PDZ" evidence="14">
    <location>
        <begin position="80"/>
        <end position="163"/>
    </location>
</feature>
<protein>
    <recommendedName>
        <fullName evidence="14">PDZ domain-containing protein</fullName>
    </recommendedName>
</protein>
<evidence type="ECO:0000256" key="8">
    <source>
        <dbReference type="ARBA" id="ARBA00022837"/>
    </source>
</evidence>
<dbReference type="AlphaFoldDB" id="A0AAN8PHM1"/>
<dbReference type="PANTHER" id="PTHR10554:SF12">
    <property type="entry name" value="IP02644P"/>
    <property type="match status" value="1"/>
</dbReference>
<dbReference type="GO" id="GO:0005516">
    <property type="term" value="F:calmodulin binding"/>
    <property type="evidence" value="ECO:0007669"/>
    <property type="project" value="UniProtKB-KW"/>
</dbReference>
<evidence type="ECO:0000256" key="7">
    <source>
        <dbReference type="ARBA" id="ARBA00022737"/>
    </source>
</evidence>
<dbReference type="Proteomes" id="UP001372834">
    <property type="component" value="Unassembled WGS sequence"/>
</dbReference>
<keyword evidence="6" id="KW-0597">Phosphoprotein</keyword>
<evidence type="ECO:0000259" key="14">
    <source>
        <dbReference type="PROSITE" id="PS50106"/>
    </source>
</evidence>
<keyword evidence="10" id="KW-0965">Cell junction</keyword>
<dbReference type="PANTHER" id="PTHR10554">
    <property type="entry name" value="SYNTROPHIN"/>
    <property type="match status" value="1"/>
</dbReference>
<evidence type="ECO:0000313" key="15">
    <source>
        <dbReference type="EMBL" id="KAK6632720.1"/>
    </source>
</evidence>
<dbReference type="SMART" id="SM00228">
    <property type="entry name" value="PDZ"/>
    <property type="match status" value="1"/>
</dbReference>
<name>A0AAN8PHM1_POLSC</name>
<dbReference type="GO" id="GO:0003779">
    <property type="term" value="F:actin binding"/>
    <property type="evidence" value="ECO:0007669"/>
    <property type="project" value="UniProtKB-KW"/>
</dbReference>
<comment type="similarity">
    <text evidence="4">Belongs to the syntrophin family.</text>
</comment>
<keyword evidence="7" id="KW-0677">Repeat</keyword>
<keyword evidence="12" id="KW-0009">Actin-binding</keyword>
<dbReference type="InterPro" id="IPR036034">
    <property type="entry name" value="PDZ_sf"/>
</dbReference>
<dbReference type="GO" id="GO:0016010">
    <property type="term" value="C:dystrophin-associated glycoprotein complex"/>
    <property type="evidence" value="ECO:0007669"/>
    <property type="project" value="TreeGrafter"/>
</dbReference>
<evidence type="ECO:0000256" key="11">
    <source>
        <dbReference type="ARBA" id="ARBA00023136"/>
    </source>
</evidence>
<dbReference type="Pfam" id="PF00595">
    <property type="entry name" value="PDZ"/>
    <property type="match status" value="1"/>
</dbReference>
<dbReference type="GO" id="GO:0070161">
    <property type="term" value="C:anchoring junction"/>
    <property type="evidence" value="ECO:0007669"/>
    <property type="project" value="UniProtKB-SubCell"/>
</dbReference>
<comment type="caution">
    <text evidence="15">The sequence shown here is derived from an EMBL/GenBank/DDBJ whole genome shotgun (WGS) entry which is preliminary data.</text>
</comment>
<evidence type="ECO:0000256" key="10">
    <source>
        <dbReference type="ARBA" id="ARBA00022949"/>
    </source>
</evidence>
<accession>A0AAN8PHM1</accession>
<comment type="subcellular location">
    <subcellularLocation>
        <location evidence="3">Cell junction</location>
    </subcellularLocation>
    <subcellularLocation>
        <location evidence="2">Cytoplasm</location>
        <location evidence="2">Cytoskeleton</location>
    </subcellularLocation>
    <subcellularLocation>
        <location evidence="1">Endomembrane system</location>
        <topology evidence="1">Peripheral membrane protein</topology>
    </subcellularLocation>
</comment>
<evidence type="ECO:0000256" key="4">
    <source>
        <dbReference type="ARBA" id="ARBA00010798"/>
    </source>
</evidence>
<reference evidence="15 16" key="1">
    <citation type="submission" date="2023-10" db="EMBL/GenBank/DDBJ databases">
        <title>Genomes of two closely related lineages of the louse Polyplax serrata with different host specificities.</title>
        <authorList>
            <person name="Martinu J."/>
            <person name="Tarabai H."/>
            <person name="Stefka J."/>
            <person name="Hypsa V."/>
        </authorList>
    </citation>
    <scope>NUCLEOTIDE SEQUENCE [LARGE SCALE GENOMIC DNA]</scope>
    <source>
        <strain evidence="15">HR10_N</strain>
    </source>
</reference>
<dbReference type="InterPro" id="IPR001478">
    <property type="entry name" value="PDZ"/>
</dbReference>
<dbReference type="SUPFAM" id="SSF50156">
    <property type="entry name" value="PDZ domain-like"/>
    <property type="match status" value="1"/>
</dbReference>
<keyword evidence="5" id="KW-0963">Cytoplasm</keyword>
<evidence type="ECO:0000256" key="3">
    <source>
        <dbReference type="ARBA" id="ARBA00004282"/>
    </source>
</evidence>
<evidence type="ECO:0000256" key="2">
    <source>
        <dbReference type="ARBA" id="ARBA00004245"/>
    </source>
</evidence>
<sequence length="191" mass="20900">MASVGYGRSGVLETYVRGYWYKVFVSVEEDYLSICLDENYDSSTTLNGTLNNNNNNILDGGAGTMDVVDVPDSVANQKRIVRVIKSDSNGLGISIKGGKENKMPILISKIFKGLAADQTEQLYVGDAILCVNGEDLRDATHDEAVKVLKKAGKIVELEARQAKIRFFNVDELNATFEIPIATLNATLMKES</sequence>
<evidence type="ECO:0000256" key="1">
    <source>
        <dbReference type="ARBA" id="ARBA00004184"/>
    </source>
</evidence>